<dbReference type="SMART" id="SM00450">
    <property type="entry name" value="RHOD"/>
    <property type="match status" value="1"/>
</dbReference>
<evidence type="ECO:0000313" key="2">
    <source>
        <dbReference type="EMBL" id="TDF96559.1"/>
    </source>
</evidence>
<dbReference type="PANTHER" id="PTHR43031:SF17">
    <property type="entry name" value="SULFURTRANSFERASE YTWF-RELATED"/>
    <property type="match status" value="1"/>
</dbReference>
<comment type="caution">
    <text evidence="2">The sequence shown here is derived from an EMBL/GenBank/DDBJ whole genome shotgun (WGS) entry which is preliminary data.</text>
</comment>
<dbReference type="CDD" id="cd00158">
    <property type="entry name" value="RHOD"/>
    <property type="match status" value="1"/>
</dbReference>
<dbReference type="AlphaFoldDB" id="A0A4R5KLU2"/>
<dbReference type="EMBL" id="SMRT01000007">
    <property type="protein sequence ID" value="TDF96559.1"/>
    <property type="molecule type" value="Genomic_DNA"/>
</dbReference>
<evidence type="ECO:0000259" key="1">
    <source>
        <dbReference type="PROSITE" id="PS50206"/>
    </source>
</evidence>
<keyword evidence="3" id="KW-1185">Reference proteome</keyword>
<evidence type="ECO:0000313" key="3">
    <source>
        <dbReference type="Proteomes" id="UP000295636"/>
    </source>
</evidence>
<dbReference type="InterPro" id="IPR050229">
    <property type="entry name" value="GlpE_sulfurtransferase"/>
</dbReference>
<dbReference type="Gene3D" id="3.40.250.10">
    <property type="entry name" value="Rhodanese-like domain"/>
    <property type="match status" value="1"/>
</dbReference>
<dbReference type="InterPro" id="IPR036873">
    <property type="entry name" value="Rhodanese-like_dom_sf"/>
</dbReference>
<dbReference type="RefSeq" id="WP_133229763.1">
    <property type="nucleotide sequence ID" value="NZ_SMRT01000007.1"/>
</dbReference>
<dbReference type="Proteomes" id="UP000295636">
    <property type="component" value="Unassembled WGS sequence"/>
</dbReference>
<reference evidence="2 3" key="1">
    <citation type="submission" date="2019-03" db="EMBL/GenBank/DDBJ databases">
        <title>This is whole genome sequence of Paenibacillus sp MS74 strain.</title>
        <authorList>
            <person name="Trinh H.N."/>
        </authorList>
    </citation>
    <scope>NUCLEOTIDE SEQUENCE [LARGE SCALE GENOMIC DNA]</scope>
    <source>
        <strain evidence="2 3">MS74</strain>
    </source>
</reference>
<protein>
    <submittedName>
        <fullName evidence="2">Rhodanese-like domain-containing protein</fullName>
    </submittedName>
</protein>
<proteinExistence type="predicted"/>
<sequence>MTTITPEQLKARLNSGEQLHIIDVREPDEIAQGMIPGAISIPLMQIPDRMREIPQDKETVLVCRSGNRSGKAYEYLTAQGYTNLKNMSGGMLEWESL</sequence>
<dbReference type="Pfam" id="PF00581">
    <property type="entry name" value="Rhodanese"/>
    <property type="match status" value="1"/>
</dbReference>
<name>A0A4R5KLU2_9BACL</name>
<accession>A0A4R5KLU2</accession>
<dbReference type="PANTHER" id="PTHR43031">
    <property type="entry name" value="FAD-DEPENDENT OXIDOREDUCTASE"/>
    <property type="match status" value="1"/>
</dbReference>
<gene>
    <name evidence="2" type="ORF">E1757_15785</name>
</gene>
<dbReference type="OrthoDB" id="9800872at2"/>
<dbReference type="PROSITE" id="PS50206">
    <property type="entry name" value="RHODANESE_3"/>
    <property type="match status" value="1"/>
</dbReference>
<dbReference type="InterPro" id="IPR001763">
    <property type="entry name" value="Rhodanese-like_dom"/>
</dbReference>
<dbReference type="SUPFAM" id="SSF52821">
    <property type="entry name" value="Rhodanese/Cell cycle control phosphatase"/>
    <property type="match status" value="1"/>
</dbReference>
<organism evidence="2 3">
    <name type="scientific">Paenibacillus piri</name>
    <dbReference type="NCBI Taxonomy" id="2547395"/>
    <lineage>
        <taxon>Bacteria</taxon>
        <taxon>Bacillati</taxon>
        <taxon>Bacillota</taxon>
        <taxon>Bacilli</taxon>
        <taxon>Bacillales</taxon>
        <taxon>Paenibacillaceae</taxon>
        <taxon>Paenibacillus</taxon>
    </lineage>
</organism>
<feature type="domain" description="Rhodanese" evidence="1">
    <location>
        <begin position="15"/>
        <end position="96"/>
    </location>
</feature>